<feature type="binding site" evidence="14">
    <location>
        <position position="259"/>
    </location>
    <ligand>
        <name>FAD</name>
        <dbReference type="ChEBI" id="CHEBI:57692"/>
    </ligand>
</feature>
<organism evidence="19 20">
    <name type="scientific">Phaedon cochleariae</name>
    <name type="common">Mustard beetle</name>
    <dbReference type="NCBI Taxonomy" id="80249"/>
    <lineage>
        <taxon>Eukaryota</taxon>
        <taxon>Metazoa</taxon>
        <taxon>Ecdysozoa</taxon>
        <taxon>Arthropoda</taxon>
        <taxon>Hexapoda</taxon>
        <taxon>Insecta</taxon>
        <taxon>Pterygota</taxon>
        <taxon>Neoptera</taxon>
        <taxon>Endopterygota</taxon>
        <taxon>Coleoptera</taxon>
        <taxon>Polyphaga</taxon>
        <taxon>Cucujiformia</taxon>
        <taxon>Chrysomeloidea</taxon>
        <taxon>Chrysomelidae</taxon>
        <taxon>Chrysomelinae</taxon>
        <taxon>Chrysomelini</taxon>
        <taxon>Phaedon</taxon>
    </lineage>
</organism>
<dbReference type="EMBL" id="OU896709">
    <property type="protein sequence ID" value="CAG9819743.1"/>
    <property type="molecule type" value="Genomic_DNA"/>
</dbReference>
<keyword evidence="5" id="KW-0999">Mitochondrion inner membrane</keyword>
<evidence type="ECO:0000313" key="19">
    <source>
        <dbReference type="EMBL" id="CAG9819743.1"/>
    </source>
</evidence>
<keyword evidence="10" id="KW-0496">Mitochondrion</keyword>
<feature type="binding site" evidence="13">
    <location>
        <position position="292"/>
    </location>
    <ligand>
        <name>substrate</name>
    </ligand>
</feature>
<evidence type="ECO:0000313" key="20">
    <source>
        <dbReference type="Proteomes" id="UP001153737"/>
    </source>
</evidence>
<gene>
    <name evidence="19" type="ORF">PHAECO_LOCUS7395</name>
</gene>
<dbReference type="Gene3D" id="3.50.50.60">
    <property type="entry name" value="FAD/NAD(P)-binding domain"/>
    <property type="match status" value="1"/>
</dbReference>
<dbReference type="FunFam" id="4.10.80.40:FF:000004">
    <property type="entry name" value="Succinate dehydrogenase [ubiquinone] flavoprotein subunit, mitochondrial"/>
    <property type="match status" value="1"/>
</dbReference>
<keyword evidence="20" id="KW-1185">Reference proteome</keyword>
<comment type="catalytic activity">
    <reaction evidence="16">
        <text>a quinone + succinate = fumarate + a quinol</text>
        <dbReference type="Rhea" id="RHEA:40523"/>
        <dbReference type="ChEBI" id="CHEBI:24646"/>
        <dbReference type="ChEBI" id="CHEBI:29806"/>
        <dbReference type="ChEBI" id="CHEBI:30031"/>
        <dbReference type="ChEBI" id="CHEBI:132124"/>
        <dbReference type="EC" id="1.3.5.1"/>
    </reaction>
</comment>
<feature type="binding site" evidence="14">
    <location>
        <begin position="52"/>
        <end position="57"/>
    </location>
    <ligand>
        <name>FAD</name>
        <dbReference type="ChEBI" id="CHEBI:57692"/>
    </ligand>
</feature>
<dbReference type="SUPFAM" id="SSF56425">
    <property type="entry name" value="Succinate dehydrogenase/fumarate reductase flavoprotein, catalytic domain"/>
    <property type="match status" value="1"/>
</dbReference>
<evidence type="ECO:0000256" key="4">
    <source>
        <dbReference type="ARBA" id="ARBA00022630"/>
    </source>
</evidence>
<comment type="function">
    <text evidence="16">Flavoprotein (FP) subunit of succinate dehydrogenase (SDH) that is involved in complex II of the mitochondrial electron transport chain and is responsible for transferring electrons from succinate to ubiquinone (coenzyme Q).</text>
</comment>
<sequence>MSYTSKIFGKLRITQGKICSVLPRSVKLSSCAGSLEKKYPIVNHQYDCVVVGAGGAGLRAACGLIEQGFKTACITKLFPTRSHTVAAQGGINAALSHYEDDCWLWHQYDTVKGSDWLGDQNAIHYMTKDAPRAVLELENIGMPFSRNKDGRIYQRAFGGQTLKRGDGGQAHRTCAAADGTGHYLLHTLYGQAVKLNCEFFVEYFVLDLLVTDDKCCGVLAWNLDDGTLHRFYTNNTVIATGGFERIYFSCTAAHTSTGDGTALVTRAGFPLEDLEFVQFHPTGIYGVGILITEGSRGEGGFFVNNKGERFMEKYAPKAKDLASRDVVCRSISHEIMEGRGCGPDKEYVHLQLHHLPKETILKQLPGIKQTASDFAGVDITREPIPVLPTVHYTMGGIPTNYKGQALTQMAPGRDQIIQGLYACGEVACVSVHGANRLGANSLLETVVFGKAVADAIGQFSCPGDTIKMDESLGGGTLENFDKLRNSKGKRTVGELRLQLQKTMQKHGGVFRTQKILEEGCKKVSELYREMENVKVSDKGLIWNTDLVEALELQNLFINAIQAIYSMEQRKESRGAHARDDFQQRIDEYDYSKPVRGQKRKSFDDHWRKHTLCWMDVQTGEVCFTHRPVIDCTLNEEECPSIPPKIRAY</sequence>
<dbReference type="Proteomes" id="UP001153737">
    <property type="component" value="Chromosome 3"/>
</dbReference>
<dbReference type="SUPFAM" id="SSF46977">
    <property type="entry name" value="Succinate dehydrogenase/fumarate reductase flavoprotein C-terminal domain"/>
    <property type="match status" value="1"/>
</dbReference>
<feature type="domain" description="Fumarate reductase/succinate dehydrogenase flavoprotein-like C-terminal" evidence="18">
    <location>
        <begin position="496"/>
        <end position="648"/>
    </location>
</feature>
<comment type="pathway">
    <text evidence="16">Carbohydrate metabolism; tricarboxylic acid cycle; fumarate from succinate (eukaryal route): step 1/1.</text>
</comment>
<keyword evidence="8 16" id="KW-0249">Electron transport</keyword>
<feature type="binding site" evidence="13">
    <location>
        <position position="280"/>
    </location>
    <ligand>
        <name>substrate</name>
    </ligand>
</feature>
<dbReference type="GO" id="GO:0006121">
    <property type="term" value="P:mitochondrial electron transport, succinate to ubiquinone"/>
    <property type="evidence" value="ECO:0007669"/>
    <property type="project" value="TreeGrafter"/>
</dbReference>
<feature type="binding site" evidence="14">
    <location>
        <begin position="441"/>
        <end position="442"/>
    </location>
    <ligand>
        <name>FAD</name>
        <dbReference type="ChEBI" id="CHEBI:57692"/>
    </ligand>
</feature>
<keyword evidence="4 14" id="KW-0285">Flavoprotein</keyword>
<evidence type="ECO:0000259" key="18">
    <source>
        <dbReference type="Pfam" id="PF02910"/>
    </source>
</evidence>
<dbReference type="NCBIfam" id="TIGR01816">
    <property type="entry name" value="sdhA_forward"/>
    <property type="match status" value="1"/>
</dbReference>
<evidence type="ECO:0000256" key="10">
    <source>
        <dbReference type="ARBA" id="ARBA00023128"/>
    </source>
</evidence>
<dbReference type="PIRSF" id="PIRSF000171">
    <property type="entry name" value="SDHA_APRA_LASPO"/>
    <property type="match status" value="1"/>
</dbReference>
<evidence type="ECO:0000256" key="5">
    <source>
        <dbReference type="ARBA" id="ARBA00022792"/>
    </source>
</evidence>
<dbReference type="EC" id="1.3.5.1" evidence="16"/>
<name>A0A9N9SE64_PHACE</name>
<evidence type="ECO:0000256" key="8">
    <source>
        <dbReference type="ARBA" id="ARBA00022982"/>
    </source>
</evidence>
<evidence type="ECO:0000259" key="17">
    <source>
        <dbReference type="Pfam" id="PF00890"/>
    </source>
</evidence>
<dbReference type="GO" id="GO:0008177">
    <property type="term" value="F:succinate dehydrogenase (quinone) activity"/>
    <property type="evidence" value="ECO:0007669"/>
    <property type="project" value="UniProtKB-EC"/>
</dbReference>
<evidence type="ECO:0000256" key="15">
    <source>
        <dbReference type="PIRSR" id="PIRSR611281-4"/>
    </source>
</evidence>
<evidence type="ECO:0000256" key="7">
    <source>
        <dbReference type="ARBA" id="ARBA00022946"/>
    </source>
</evidence>
<dbReference type="OrthoDB" id="71672at2759"/>
<protein>
    <recommendedName>
        <fullName evidence="16">Succinate dehydrogenase [ubiquinone] flavoprotein subunit, mitochondrial</fullName>
        <ecNumber evidence="16">1.3.5.1</ecNumber>
    </recommendedName>
</protein>
<dbReference type="InterPro" id="IPR011281">
    <property type="entry name" value="Succ_DH_flav_su_fwd"/>
</dbReference>
<evidence type="ECO:0000256" key="9">
    <source>
        <dbReference type="ARBA" id="ARBA00023002"/>
    </source>
</evidence>
<accession>A0A9N9SE64</accession>
<reference evidence="19" key="1">
    <citation type="submission" date="2022-01" db="EMBL/GenBank/DDBJ databases">
        <authorList>
            <person name="King R."/>
        </authorList>
    </citation>
    <scope>NUCLEOTIDE SEQUENCE</scope>
</reference>
<dbReference type="GO" id="GO:0050660">
    <property type="term" value="F:flavin adenine dinucleotide binding"/>
    <property type="evidence" value="ECO:0007669"/>
    <property type="project" value="InterPro"/>
</dbReference>
<feature type="binding site" evidence="13">
    <location>
        <position position="391"/>
    </location>
    <ligand>
        <name>substrate</name>
    </ligand>
</feature>
<feature type="modified residue" description="Tele-8alpha-FAD histidine" evidence="15">
    <location>
        <position position="83"/>
    </location>
</feature>
<keyword evidence="11 16" id="KW-0472">Membrane</keyword>
<dbReference type="PANTHER" id="PTHR11632">
    <property type="entry name" value="SUCCINATE DEHYDROGENASE 2 FLAVOPROTEIN SUBUNIT"/>
    <property type="match status" value="1"/>
</dbReference>
<dbReference type="PANTHER" id="PTHR11632:SF51">
    <property type="entry name" value="SUCCINATE DEHYDROGENASE [UBIQUINONE] FLAVOPROTEIN SUBUNIT, MITOCHONDRIAL"/>
    <property type="match status" value="1"/>
</dbReference>
<dbReference type="AlphaFoldDB" id="A0A9N9SE64"/>
<evidence type="ECO:0000256" key="3">
    <source>
        <dbReference type="ARBA" id="ARBA00022448"/>
    </source>
</evidence>
<evidence type="ECO:0000256" key="2">
    <source>
        <dbReference type="ARBA" id="ARBA00008040"/>
    </source>
</evidence>
<evidence type="ECO:0000256" key="14">
    <source>
        <dbReference type="PIRSR" id="PIRSR611281-3"/>
    </source>
</evidence>
<proteinExistence type="inferred from homology"/>
<dbReference type="FunFam" id="3.90.700.10:FF:000001">
    <property type="entry name" value="Mitochondrial succinate dehydrogenase flavoprotein subunit"/>
    <property type="match status" value="1"/>
</dbReference>
<dbReference type="InterPro" id="IPR027477">
    <property type="entry name" value="Succ_DH/fumarate_Rdtase_cat_sf"/>
</dbReference>
<reference evidence="19" key="2">
    <citation type="submission" date="2022-10" db="EMBL/GenBank/DDBJ databases">
        <authorList>
            <consortium name="ENA_rothamsted_submissions"/>
            <consortium name="culmorum"/>
            <person name="King R."/>
        </authorList>
    </citation>
    <scope>NUCLEOTIDE SEQUENCE</scope>
</reference>
<dbReference type="Gene3D" id="4.10.80.40">
    <property type="entry name" value="succinate dehydrogenase protein domain"/>
    <property type="match status" value="1"/>
</dbReference>
<evidence type="ECO:0000256" key="16">
    <source>
        <dbReference type="RuleBase" id="RU362051"/>
    </source>
</evidence>
<comment type="similarity">
    <text evidence="2 16">Belongs to the FAD-dependent oxidoreductase 2 family. FRD/SDH subfamily.</text>
</comment>
<keyword evidence="9 16" id="KW-0560">Oxidoreductase</keyword>
<feature type="binding site" evidence="13">
    <location>
        <position position="436"/>
    </location>
    <ligand>
        <name>substrate</name>
    </ligand>
</feature>
<evidence type="ECO:0000256" key="12">
    <source>
        <dbReference type="PIRSR" id="PIRSR000171-1"/>
    </source>
</evidence>
<feature type="active site" description="Proton acceptor" evidence="12">
    <location>
        <position position="324"/>
    </location>
</feature>
<feature type="binding site" evidence="14">
    <location>
        <position position="425"/>
    </location>
    <ligand>
        <name>FAD</name>
        <dbReference type="ChEBI" id="CHEBI:57692"/>
    </ligand>
</feature>
<dbReference type="InterPro" id="IPR003953">
    <property type="entry name" value="FAD-dep_OxRdtase_2_FAD-bd"/>
</dbReference>
<dbReference type="Gene3D" id="1.20.58.100">
    <property type="entry name" value="Fumarate reductase/succinate dehydrogenase flavoprotein-like, C-terminal domain"/>
    <property type="match status" value="1"/>
</dbReference>
<evidence type="ECO:0000256" key="13">
    <source>
        <dbReference type="PIRSR" id="PIRSR611281-2"/>
    </source>
</evidence>
<feature type="binding site" evidence="14">
    <location>
        <begin position="75"/>
        <end position="90"/>
    </location>
    <ligand>
        <name>FAD</name>
        <dbReference type="ChEBI" id="CHEBI:57692"/>
    </ligand>
</feature>
<dbReference type="FunFam" id="1.20.58.100:FF:000001">
    <property type="entry name" value="Succinate dehydrogenase flavoprotein subunit (SdhA)"/>
    <property type="match status" value="1"/>
</dbReference>
<dbReference type="PROSITE" id="PS00504">
    <property type="entry name" value="FRD_SDH_FAD_BINDING"/>
    <property type="match status" value="1"/>
</dbReference>
<comment type="cofactor">
    <cofactor evidence="14">
        <name>FAD</name>
        <dbReference type="ChEBI" id="CHEBI:57692"/>
    </cofactor>
    <text evidence="14">Flavinylated by SdhE, about 5% flavinylation occurs in the absence of SdhE.</text>
</comment>
<dbReference type="SUPFAM" id="SSF51905">
    <property type="entry name" value="FAD/NAD(P)-binding domain"/>
    <property type="match status" value="1"/>
</dbReference>
<feature type="domain" description="FAD-dependent oxidoreductase 2 FAD-binding" evidence="17">
    <location>
        <begin position="47"/>
        <end position="442"/>
    </location>
</feature>
<evidence type="ECO:0000256" key="6">
    <source>
        <dbReference type="ARBA" id="ARBA00022827"/>
    </source>
</evidence>
<dbReference type="GO" id="GO:0006099">
    <property type="term" value="P:tricarboxylic acid cycle"/>
    <property type="evidence" value="ECO:0007669"/>
    <property type="project" value="UniProtKB-KW"/>
</dbReference>
<dbReference type="InterPro" id="IPR037099">
    <property type="entry name" value="Fum_R/Succ_DH_flav-like_C_sf"/>
</dbReference>
<dbReference type="Pfam" id="PF00890">
    <property type="entry name" value="FAD_binding_2"/>
    <property type="match status" value="1"/>
</dbReference>
<dbReference type="InterPro" id="IPR030664">
    <property type="entry name" value="SdhA/FrdA/AprA"/>
</dbReference>
<keyword evidence="6 14" id="KW-0274">FAD</keyword>
<evidence type="ECO:0000256" key="1">
    <source>
        <dbReference type="ARBA" id="ARBA00004443"/>
    </source>
</evidence>
<dbReference type="InterPro" id="IPR036188">
    <property type="entry name" value="FAD/NAD-bd_sf"/>
</dbReference>
<dbReference type="Gene3D" id="3.90.700.10">
    <property type="entry name" value="Succinate dehydrogenase/fumarate reductase flavoprotein, catalytic domain"/>
    <property type="match status" value="1"/>
</dbReference>
<dbReference type="GO" id="GO:0005743">
    <property type="term" value="C:mitochondrial inner membrane"/>
    <property type="evidence" value="ECO:0007669"/>
    <property type="project" value="UniProtKB-SubCell"/>
</dbReference>
<keyword evidence="7 16" id="KW-0809">Transit peptide</keyword>
<comment type="subcellular location">
    <subcellularLocation>
        <location evidence="1 16">Mitochondrion inner membrane</location>
        <topology evidence="1 16">Peripheral membrane protein</topology>
        <orientation evidence="1 16">Matrix side</orientation>
    </subcellularLocation>
</comment>
<dbReference type="InterPro" id="IPR015939">
    <property type="entry name" value="Fum_Rdtase/Succ_DH_flav-like_C"/>
</dbReference>
<dbReference type="InterPro" id="IPR014006">
    <property type="entry name" value="Succ_Dhase_FrdA_Gneg"/>
</dbReference>
<keyword evidence="3 16" id="KW-0813">Transport</keyword>
<dbReference type="InterPro" id="IPR003952">
    <property type="entry name" value="FRD_SDH_FAD_BS"/>
</dbReference>
<evidence type="ECO:0000256" key="11">
    <source>
        <dbReference type="ARBA" id="ARBA00023136"/>
    </source>
</evidence>
<dbReference type="NCBIfam" id="TIGR01812">
    <property type="entry name" value="sdhA_frdA_Gneg"/>
    <property type="match status" value="1"/>
</dbReference>
<dbReference type="Pfam" id="PF02910">
    <property type="entry name" value="Succ_DH_flav_C"/>
    <property type="match status" value="1"/>
</dbReference>
<keyword evidence="16" id="KW-0816">Tricarboxylic acid cycle</keyword>
<dbReference type="GO" id="GO:0009055">
    <property type="term" value="F:electron transfer activity"/>
    <property type="evidence" value="ECO:0007669"/>
    <property type="project" value="TreeGrafter"/>
</dbReference>